<keyword evidence="2" id="KW-0500">Molybdenum</keyword>
<dbReference type="SUPFAM" id="SSF81296">
    <property type="entry name" value="E set domains"/>
    <property type="match status" value="1"/>
</dbReference>
<keyword evidence="8" id="KW-1185">Reference proteome</keyword>
<reference evidence="8" key="1">
    <citation type="submission" date="2016-10" db="EMBL/GenBank/DDBJ databases">
        <authorList>
            <person name="Varghese N."/>
            <person name="Submissions S."/>
        </authorList>
    </citation>
    <scope>NUCLEOTIDE SEQUENCE [LARGE SCALE GENOMIC DNA]</scope>
    <source>
        <strain evidence="8">DSM 100420</strain>
    </source>
</reference>
<accession>A0A1H3NJS5</accession>
<dbReference type="SUPFAM" id="SSF56524">
    <property type="entry name" value="Oxidoreductase molybdopterin-binding domain"/>
    <property type="match status" value="1"/>
</dbReference>
<feature type="domain" description="Oxidoreductase molybdopterin-binding" evidence="5">
    <location>
        <begin position="36"/>
        <end position="198"/>
    </location>
</feature>
<dbReference type="InterPro" id="IPR014756">
    <property type="entry name" value="Ig_E-set"/>
</dbReference>
<evidence type="ECO:0000256" key="1">
    <source>
        <dbReference type="ARBA" id="ARBA00001924"/>
    </source>
</evidence>
<evidence type="ECO:0000259" key="6">
    <source>
        <dbReference type="Pfam" id="PF03404"/>
    </source>
</evidence>
<evidence type="ECO:0000256" key="4">
    <source>
        <dbReference type="ARBA" id="ARBA00023002"/>
    </source>
</evidence>
<dbReference type="GO" id="GO:0030151">
    <property type="term" value="F:molybdenum ion binding"/>
    <property type="evidence" value="ECO:0007669"/>
    <property type="project" value="InterPro"/>
</dbReference>
<evidence type="ECO:0000256" key="2">
    <source>
        <dbReference type="ARBA" id="ARBA00022505"/>
    </source>
</evidence>
<dbReference type="InterPro" id="IPR036374">
    <property type="entry name" value="OxRdtase_Mopterin-bd_sf"/>
</dbReference>
<evidence type="ECO:0000313" key="7">
    <source>
        <dbReference type="EMBL" id="SDY89054.1"/>
    </source>
</evidence>
<evidence type="ECO:0000313" key="8">
    <source>
        <dbReference type="Proteomes" id="UP000198914"/>
    </source>
</evidence>
<gene>
    <name evidence="7" type="ORF">SAMN05444004_1046</name>
</gene>
<dbReference type="PRINTS" id="PR00407">
    <property type="entry name" value="EUMOPTERIN"/>
</dbReference>
<dbReference type="Gene3D" id="2.60.40.650">
    <property type="match status" value="1"/>
</dbReference>
<dbReference type="RefSeq" id="WP_092643872.1">
    <property type="nucleotide sequence ID" value="NZ_FNPX01000004.1"/>
</dbReference>
<organism evidence="7 8">
    <name type="scientific">Jannaschia faecimaris</name>
    <dbReference type="NCBI Taxonomy" id="1244108"/>
    <lineage>
        <taxon>Bacteria</taxon>
        <taxon>Pseudomonadati</taxon>
        <taxon>Pseudomonadota</taxon>
        <taxon>Alphaproteobacteria</taxon>
        <taxon>Rhodobacterales</taxon>
        <taxon>Roseobacteraceae</taxon>
        <taxon>Jannaschia</taxon>
    </lineage>
</organism>
<dbReference type="Pfam" id="PF00174">
    <property type="entry name" value="Oxidored_molyb"/>
    <property type="match status" value="1"/>
</dbReference>
<proteinExistence type="predicted"/>
<sequence length="321" mass="35036">MAVRMDPPTTTLSIPMQPADMLDQITPVSQMISLSHLGVPQIQRSNWRLKIDGLVERAAELTFDDIAAYPKHRIVAAHQCAGSPLNPQVPTQRVCNMVWSGARLADILADCGPCLDARFVWATGADHGSFAGVDVENFQKDLPISRVEEDVLLAYELNDAPLPDFAGFPVRLFVPGYYGTNSVKWLTHLHLATDRADGPFTSRWYNDPMPDGPARPVWAIAPASCIVTSSGQKPSGPQEVWGWAWGDRGIDRVEVSTDGGTSWHTAVLEPAEDRGWQRFSLEWSPSKGAALLMSRAYSRTGDVQPASGARNAIFSVAVTVT</sequence>
<dbReference type="Gene3D" id="3.90.420.10">
    <property type="entry name" value="Oxidoreductase, molybdopterin-binding domain"/>
    <property type="match status" value="1"/>
</dbReference>
<dbReference type="InterPro" id="IPR008335">
    <property type="entry name" value="Mopterin_OxRdtase_euk"/>
</dbReference>
<dbReference type="AlphaFoldDB" id="A0A1H3NJS5"/>
<dbReference type="GO" id="GO:0006790">
    <property type="term" value="P:sulfur compound metabolic process"/>
    <property type="evidence" value="ECO:0007669"/>
    <property type="project" value="TreeGrafter"/>
</dbReference>
<keyword evidence="3" id="KW-0479">Metal-binding</keyword>
<name>A0A1H3NJS5_9RHOB</name>
<dbReference type="PANTHER" id="PTHR19372">
    <property type="entry name" value="SULFITE REDUCTASE"/>
    <property type="match status" value="1"/>
</dbReference>
<dbReference type="Proteomes" id="UP000198914">
    <property type="component" value="Unassembled WGS sequence"/>
</dbReference>
<protein>
    <submittedName>
        <fullName evidence="7">Mo-co oxidoreductase dimerisation domain-containing protein</fullName>
    </submittedName>
</protein>
<dbReference type="Pfam" id="PF03404">
    <property type="entry name" value="Mo-co_dimer"/>
    <property type="match status" value="1"/>
</dbReference>
<evidence type="ECO:0000256" key="3">
    <source>
        <dbReference type="ARBA" id="ARBA00022723"/>
    </source>
</evidence>
<dbReference type="EMBL" id="FNPX01000004">
    <property type="protein sequence ID" value="SDY89054.1"/>
    <property type="molecule type" value="Genomic_DNA"/>
</dbReference>
<dbReference type="InterPro" id="IPR005066">
    <property type="entry name" value="MoCF_OxRdtse_dimer"/>
</dbReference>
<dbReference type="GO" id="GO:0020037">
    <property type="term" value="F:heme binding"/>
    <property type="evidence" value="ECO:0007669"/>
    <property type="project" value="TreeGrafter"/>
</dbReference>
<evidence type="ECO:0000259" key="5">
    <source>
        <dbReference type="Pfam" id="PF00174"/>
    </source>
</evidence>
<dbReference type="STRING" id="1244108.SAMN05444004_1046"/>
<dbReference type="GO" id="GO:0008482">
    <property type="term" value="F:sulfite oxidase activity"/>
    <property type="evidence" value="ECO:0007669"/>
    <property type="project" value="TreeGrafter"/>
</dbReference>
<dbReference type="InterPro" id="IPR000572">
    <property type="entry name" value="OxRdtase_Mopterin-bd_dom"/>
</dbReference>
<dbReference type="GO" id="GO:0043546">
    <property type="term" value="F:molybdopterin cofactor binding"/>
    <property type="evidence" value="ECO:0007669"/>
    <property type="project" value="TreeGrafter"/>
</dbReference>
<keyword evidence="4" id="KW-0560">Oxidoreductase</keyword>
<dbReference type="OrthoDB" id="9778777at2"/>
<comment type="cofactor">
    <cofactor evidence="1">
        <name>Mo-molybdopterin</name>
        <dbReference type="ChEBI" id="CHEBI:71302"/>
    </cofactor>
</comment>
<feature type="domain" description="Moybdenum cofactor oxidoreductase dimerisation" evidence="6">
    <location>
        <begin position="235"/>
        <end position="311"/>
    </location>
</feature>
<dbReference type="PANTHER" id="PTHR19372:SF7">
    <property type="entry name" value="SULFITE OXIDASE, MITOCHONDRIAL"/>
    <property type="match status" value="1"/>
</dbReference>